<dbReference type="Gene3D" id="1.20.920.10">
    <property type="entry name" value="Bromodomain-like"/>
    <property type="match status" value="1"/>
</dbReference>
<evidence type="ECO:0000256" key="3">
    <source>
        <dbReference type="SAM" id="MobiDB-lite"/>
    </source>
</evidence>
<keyword evidence="1 2" id="KW-0103">Bromodomain</keyword>
<dbReference type="CDD" id="cd04369">
    <property type="entry name" value="Bromodomain"/>
    <property type="match status" value="1"/>
</dbReference>
<dbReference type="AlphaFoldDB" id="A0A391NTZ5"/>
<organism evidence="5 6">
    <name type="scientific">Kipferlia bialata</name>
    <dbReference type="NCBI Taxonomy" id="797122"/>
    <lineage>
        <taxon>Eukaryota</taxon>
        <taxon>Metamonada</taxon>
        <taxon>Carpediemonas-like organisms</taxon>
        <taxon>Kipferlia</taxon>
    </lineage>
</organism>
<evidence type="ECO:0000313" key="5">
    <source>
        <dbReference type="EMBL" id="GCA61963.1"/>
    </source>
</evidence>
<gene>
    <name evidence="5" type="ORF">KIPB_000215</name>
</gene>
<accession>A0A391NTZ5</accession>
<comment type="caution">
    <text evidence="5">The sequence shown here is derived from an EMBL/GenBank/DDBJ whole genome shotgun (WGS) entry which is preliminary data.</text>
</comment>
<dbReference type="SUPFAM" id="SSF47370">
    <property type="entry name" value="Bromodomain"/>
    <property type="match status" value="1"/>
</dbReference>
<evidence type="ECO:0000259" key="4">
    <source>
        <dbReference type="PROSITE" id="PS50014"/>
    </source>
</evidence>
<name>A0A391NTZ5_9EUKA</name>
<feature type="compositionally biased region" description="Basic and acidic residues" evidence="3">
    <location>
        <begin position="130"/>
        <end position="139"/>
    </location>
</feature>
<feature type="domain" description="Bromo" evidence="4">
    <location>
        <begin position="256"/>
        <end position="324"/>
    </location>
</feature>
<reference evidence="5 6" key="1">
    <citation type="journal article" date="2018" name="PLoS ONE">
        <title>The draft genome of Kipferlia bialata reveals reductive genome evolution in fornicate parasites.</title>
        <authorList>
            <person name="Tanifuji G."/>
            <person name="Takabayashi S."/>
            <person name="Kume K."/>
            <person name="Takagi M."/>
            <person name="Nakayama T."/>
            <person name="Kamikawa R."/>
            <person name="Inagaki Y."/>
            <person name="Hashimoto T."/>
        </authorList>
    </citation>
    <scope>NUCLEOTIDE SEQUENCE [LARGE SCALE GENOMIC DNA]</scope>
    <source>
        <strain evidence="5">NY0173</strain>
    </source>
</reference>
<evidence type="ECO:0000256" key="2">
    <source>
        <dbReference type="PROSITE-ProRule" id="PRU00035"/>
    </source>
</evidence>
<proteinExistence type="predicted"/>
<dbReference type="Proteomes" id="UP000265618">
    <property type="component" value="Unassembled WGS sequence"/>
</dbReference>
<dbReference type="OrthoDB" id="1742084at2759"/>
<dbReference type="Pfam" id="PF00439">
    <property type="entry name" value="Bromodomain"/>
    <property type="match status" value="1"/>
</dbReference>
<protein>
    <recommendedName>
        <fullName evidence="4">Bromo domain-containing protein</fullName>
    </recommendedName>
</protein>
<dbReference type="EMBL" id="BDIP01000021">
    <property type="protein sequence ID" value="GCA61963.1"/>
    <property type="molecule type" value="Genomic_DNA"/>
</dbReference>
<evidence type="ECO:0000313" key="6">
    <source>
        <dbReference type="Proteomes" id="UP000265618"/>
    </source>
</evidence>
<keyword evidence="6" id="KW-1185">Reference proteome</keyword>
<dbReference type="PROSITE" id="PS50014">
    <property type="entry name" value="BROMODOMAIN_2"/>
    <property type="match status" value="1"/>
</dbReference>
<dbReference type="InterPro" id="IPR036427">
    <property type="entry name" value="Bromodomain-like_sf"/>
</dbReference>
<feature type="region of interest" description="Disordered" evidence="3">
    <location>
        <begin position="106"/>
        <end position="216"/>
    </location>
</feature>
<evidence type="ECO:0000256" key="1">
    <source>
        <dbReference type="ARBA" id="ARBA00023117"/>
    </source>
</evidence>
<dbReference type="InterPro" id="IPR001487">
    <property type="entry name" value="Bromodomain"/>
</dbReference>
<sequence length="368" mass="40008">MTDVSAGLTPRELLLVFSLAKRVGETTPEGDVAHALMRLIQTLSYNSPSQYSRVQSLSAPDLAALVARPQGLRQKYTTYISRRASVAKGALRVSLLREIAQLRKGVDHSSLQEDGESVLESCEGGAPVESLREVPDHKSHQSMPDIVDASTEDPRGPTEIHPPSPSRVAPAGGVASPVPVTEGDAAILPPAPAQDDYLSGMDEASAPESPDTPPLSLARGPCHAPFLHAAEADSIIRHKWGASLAQLLSPVLDTLMESPYSALFRSGDPPLDSAAYRSVVRRPMHLEKVRSGLDKYASSRHVMRDLLQIAANAMYYNEAMSWDVHSDALHFRQECILAFEAFWQGVVDGTVLPKASKTTRRPTRRCRR</sequence>